<dbReference type="SUPFAM" id="SSF141086">
    <property type="entry name" value="Agglutinin HPA-like"/>
    <property type="match status" value="3"/>
</dbReference>
<dbReference type="GO" id="GO:0098609">
    <property type="term" value="P:cell-cell adhesion"/>
    <property type="evidence" value="ECO:0007669"/>
    <property type="project" value="TreeGrafter"/>
</dbReference>
<proteinExistence type="predicted"/>
<evidence type="ECO:0000313" key="2">
    <source>
        <dbReference type="EMBL" id="KAJ7750415.1"/>
    </source>
</evidence>
<dbReference type="GO" id="GO:0098636">
    <property type="term" value="C:protein complex involved in cell adhesion"/>
    <property type="evidence" value="ECO:0007669"/>
    <property type="project" value="TreeGrafter"/>
</dbReference>
<dbReference type="GO" id="GO:0009986">
    <property type="term" value="C:cell surface"/>
    <property type="evidence" value="ECO:0007669"/>
    <property type="project" value="TreeGrafter"/>
</dbReference>
<dbReference type="InterPro" id="IPR037221">
    <property type="entry name" value="H-type_lectin_dom_sf"/>
</dbReference>
<feature type="domain" description="H-type lectin" evidence="1">
    <location>
        <begin position="118"/>
        <end position="183"/>
    </location>
</feature>
<dbReference type="AlphaFoldDB" id="A0AAD7ITZ3"/>
<dbReference type="InterPro" id="IPR052487">
    <property type="entry name" value="Galactose-binding_lectin"/>
</dbReference>
<dbReference type="InterPro" id="IPR019019">
    <property type="entry name" value="H-type_lectin_domain"/>
</dbReference>
<accession>A0AAD7ITZ3</accession>
<feature type="domain" description="H-type lectin" evidence="1">
    <location>
        <begin position="215"/>
        <end position="279"/>
    </location>
</feature>
<sequence length="281" mass="30896">MSAVSSFSTEGVRAWNQPTDETSGLVTFPQTYVAPPRLSIGLKALDIAAGANVRVRSSTSDGDNKKFTAHVDTWGGTTLYSSAIDTLVLKPANLDILCGEFSTQDDHPWQQPQLETKRRIEFERPFVTPPKVLVYLKEIDAGNGSSVRVKTYVDGIDAKGFTIHIDTWADTKLYSGVASWVAYPEDKDYITSGTANTMDVRAWNEPQLQNSNAIKFNFGGTAFWKDPQVFIGLNFIDIASSNNLRIKAYGSDVSASGFTWHLDSWADTILYSAGISYIALN</sequence>
<evidence type="ECO:0000259" key="1">
    <source>
        <dbReference type="Pfam" id="PF09458"/>
    </source>
</evidence>
<protein>
    <recommendedName>
        <fullName evidence="1">H-type lectin domain-containing protein</fullName>
    </recommendedName>
</protein>
<dbReference type="Gene3D" id="2.60.40.2080">
    <property type="match status" value="3"/>
</dbReference>
<organism evidence="2 3">
    <name type="scientific">Mycena maculata</name>
    <dbReference type="NCBI Taxonomy" id="230809"/>
    <lineage>
        <taxon>Eukaryota</taxon>
        <taxon>Fungi</taxon>
        <taxon>Dikarya</taxon>
        <taxon>Basidiomycota</taxon>
        <taxon>Agaricomycotina</taxon>
        <taxon>Agaricomycetes</taxon>
        <taxon>Agaricomycetidae</taxon>
        <taxon>Agaricales</taxon>
        <taxon>Marasmiineae</taxon>
        <taxon>Mycenaceae</taxon>
        <taxon>Mycena</taxon>
    </lineage>
</organism>
<dbReference type="GO" id="GO:0046871">
    <property type="term" value="F:N-acetylgalactosamine binding"/>
    <property type="evidence" value="ECO:0007669"/>
    <property type="project" value="TreeGrafter"/>
</dbReference>
<name>A0AAD7ITZ3_9AGAR</name>
<evidence type="ECO:0000313" key="3">
    <source>
        <dbReference type="Proteomes" id="UP001215280"/>
    </source>
</evidence>
<reference evidence="2" key="1">
    <citation type="submission" date="2023-03" db="EMBL/GenBank/DDBJ databases">
        <title>Massive genome expansion in bonnet fungi (Mycena s.s.) driven by repeated elements and novel gene families across ecological guilds.</title>
        <authorList>
            <consortium name="Lawrence Berkeley National Laboratory"/>
            <person name="Harder C.B."/>
            <person name="Miyauchi S."/>
            <person name="Viragh M."/>
            <person name="Kuo A."/>
            <person name="Thoen E."/>
            <person name="Andreopoulos B."/>
            <person name="Lu D."/>
            <person name="Skrede I."/>
            <person name="Drula E."/>
            <person name="Henrissat B."/>
            <person name="Morin E."/>
            <person name="Kohler A."/>
            <person name="Barry K."/>
            <person name="LaButti K."/>
            <person name="Morin E."/>
            <person name="Salamov A."/>
            <person name="Lipzen A."/>
            <person name="Mereny Z."/>
            <person name="Hegedus B."/>
            <person name="Baldrian P."/>
            <person name="Stursova M."/>
            <person name="Weitz H."/>
            <person name="Taylor A."/>
            <person name="Grigoriev I.V."/>
            <person name="Nagy L.G."/>
            <person name="Martin F."/>
            <person name="Kauserud H."/>
        </authorList>
    </citation>
    <scope>NUCLEOTIDE SEQUENCE</scope>
    <source>
        <strain evidence="2">CBHHK188m</strain>
    </source>
</reference>
<dbReference type="Pfam" id="PF09458">
    <property type="entry name" value="H_lectin"/>
    <property type="match status" value="3"/>
</dbReference>
<dbReference type="GO" id="GO:0070492">
    <property type="term" value="F:oligosaccharide binding"/>
    <property type="evidence" value="ECO:0007669"/>
    <property type="project" value="TreeGrafter"/>
</dbReference>
<dbReference type="GO" id="GO:0030247">
    <property type="term" value="F:polysaccharide binding"/>
    <property type="evidence" value="ECO:0007669"/>
    <property type="project" value="TreeGrafter"/>
</dbReference>
<dbReference type="Proteomes" id="UP001215280">
    <property type="component" value="Unassembled WGS sequence"/>
</dbReference>
<comment type="caution">
    <text evidence="2">The sequence shown here is derived from an EMBL/GenBank/DDBJ whole genome shotgun (WGS) entry which is preliminary data.</text>
</comment>
<dbReference type="PANTHER" id="PTHR46938">
    <property type="entry name" value="DISCOIDIN-1 SUBUNIT A-RELATED-RELATED"/>
    <property type="match status" value="1"/>
</dbReference>
<keyword evidence="3" id="KW-1185">Reference proteome</keyword>
<feature type="domain" description="H-type lectin" evidence="1">
    <location>
        <begin position="26"/>
        <end position="84"/>
    </location>
</feature>
<gene>
    <name evidence="2" type="ORF">DFH07DRAFT_827655</name>
</gene>
<dbReference type="EMBL" id="JARJLG010000082">
    <property type="protein sequence ID" value="KAJ7750415.1"/>
    <property type="molecule type" value="Genomic_DNA"/>
</dbReference>